<protein>
    <submittedName>
        <fullName evidence="2">Uncharacterized protein</fullName>
    </submittedName>
</protein>
<name>A0AA40ET28_9PEZI</name>
<feature type="region of interest" description="Disordered" evidence="1">
    <location>
        <begin position="1"/>
        <end position="34"/>
    </location>
</feature>
<comment type="caution">
    <text evidence="2">The sequence shown here is derived from an EMBL/GenBank/DDBJ whole genome shotgun (WGS) entry which is preliminary data.</text>
</comment>
<dbReference type="EMBL" id="JAUKTV010000002">
    <property type="protein sequence ID" value="KAK0744949.1"/>
    <property type="molecule type" value="Genomic_DNA"/>
</dbReference>
<evidence type="ECO:0000313" key="3">
    <source>
        <dbReference type="Proteomes" id="UP001172159"/>
    </source>
</evidence>
<dbReference type="Proteomes" id="UP001172159">
    <property type="component" value="Unassembled WGS sequence"/>
</dbReference>
<organism evidence="2 3">
    <name type="scientific">Apiosordaria backusii</name>
    <dbReference type="NCBI Taxonomy" id="314023"/>
    <lineage>
        <taxon>Eukaryota</taxon>
        <taxon>Fungi</taxon>
        <taxon>Dikarya</taxon>
        <taxon>Ascomycota</taxon>
        <taxon>Pezizomycotina</taxon>
        <taxon>Sordariomycetes</taxon>
        <taxon>Sordariomycetidae</taxon>
        <taxon>Sordariales</taxon>
        <taxon>Lasiosphaeriaceae</taxon>
        <taxon>Apiosordaria</taxon>
    </lineage>
</organism>
<sequence length="244" mass="27950">MTSSNDNSSRTQDQNNENGDIAHTPPKVRYSTATVTPGSQAAEQFKWEMPVPVNSFWDSISYCLARSFLSIFPEIPPVIDSNSNAPNEEKFSLLLGLLRARLSELKRDSQASSGKGLADTSHAKWEELQRAIFGFQAELQLLEEGEQTMKLLLRHRKNGDFSLLHIYADWLIKRGDYRQAEEVEMQVVKAWDKWDRMEEARGLMKEIEEIVEGMDADGSRFGMYKMEERRLNQDMVRELEGVVA</sequence>
<gene>
    <name evidence="2" type="ORF">B0T21DRAFT_345072</name>
</gene>
<reference evidence="2" key="1">
    <citation type="submission" date="2023-06" db="EMBL/GenBank/DDBJ databases">
        <title>Genome-scale phylogeny and comparative genomics of the fungal order Sordariales.</title>
        <authorList>
            <consortium name="Lawrence Berkeley National Laboratory"/>
            <person name="Hensen N."/>
            <person name="Bonometti L."/>
            <person name="Westerberg I."/>
            <person name="Brannstrom I.O."/>
            <person name="Guillou S."/>
            <person name="Cros-Aarteil S."/>
            <person name="Calhoun S."/>
            <person name="Haridas S."/>
            <person name="Kuo A."/>
            <person name="Mondo S."/>
            <person name="Pangilinan J."/>
            <person name="Riley R."/>
            <person name="Labutti K."/>
            <person name="Andreopoulos B."/>
            <person name="Lipzen A."/>
            <person name="Chen C."/>
            <person name="Yanf M."/>
            <person name="Daum C."/>
            <person name="Ng V."/>
            <person name="Clum A."/>
            <person name="Steindorff A."/>
            <person name="Ohm R."/>
            <person name="Martin F."/>
            <person name="Silar P."/>
            <person name="Natvig D."/>
            <person name="Lalanne C."/>
            <person name="Gautier V."/>
            <person name="Ament-Velasquez S.L."/>
            <person name="Kruys A."/>
            <person name="Hutchinson M.I."/>
            <person name="Powell A.J."/>
            <person name="Barry K."/>
            <person name="Miller A.N."/>
            <person name="Grigoriev I.V."/>
            <person name="Debuchy R."/>
            <person name="Gladieux P."/>
            <person name="Thoren M.H."/>
            <person name="Johannesson H."/>
        </authorList>
    </citation>
    <scope>NUCLEOTIDE SEQUENCE</scope>
    <source>
        <strain evidence="2">CBS 540.89</strain>
    </source>
</reference>
<feature type="compositionally biased region" description="Polar residues" evidence="1">
    <location>
        <begin position="1"/>
        <end position="18"/>
    </location>
</feature>
<accession>A0AA40ET28</accession>
<evidence type="ECO:0000256" key="1">
    <source>
        <dbReference type="SAM" id="MobiDB-lite"/>
    </source>
</evidence>
<evidence type="ECO:0000313" key="2">
    <source>
        <dbReference type="EMBL" id="KAK0744949.1"/>
    </source>
</evidence>
<proteinExistence type="predicted"/>
<keyword evidence="3" id="KW-1185">Reference proteome</keyword>
<dbReference type="AlphaFoldDB" id="A0AA40ET28"/>